<name>A0A9N8VEK1_FUNMO</name>
<organism evidence="1 2">
    <name type="scientific">Funneliformis mosseae</name>
    <name type="common">Endomycorrhizal fungus</name>
    <name type="synonym">Glomus mosseae</name>
    <dbReference type="NCBI Taxonomy" id="27381"/>
    <lineage>
        <taxon>Eukaryota</taxon>
        <taxon>Fungi</taxon>
        <taxon>Fungi incertae sedis</taxon>
        <taxon>Mucoromycota</taxon>
        <taxon>Glomeromycotina</taxon>
        <taxon>Glomeromycetes</taxon>
        <taxon>Glomerales</taxon>
        <taxon>Glomeraceae</taxon>
        <taxon>Funneliformis</taxon>
    </lineage>
</organism>
<keyword evidence="2" id="KW-1185">Reference proteome</keyword>
<protein>
    <submittedName>
        <fullName evidence="1">2090_t:CDS:1</fullName>
    </submittedName>
</protein>
<gene>
    <name evidence="1" type="ORF">FMOSSE_LOCUS1474</name>
</gene>
<sequence>MVTTVEAEESEDEWHISSELGYKNPKDKMEDIYRKNIKIKSVIAN</sequence>
<evidence type="ECO:0000313" key="2">
    <source>
        <dbReference type="Proteomes" id="UP000789375"/>
    </source>
</evidence>
<evidence type="ECO:0000313" key="1">
    <source>
        <dbReference type="EMBL" id="CAG8450413.1"/>
    </source>
</evidence>
<reference evidence="1" key="1">
    <citation type="submission" date="2021-06" db="EMBL/GenBank/DDBJ databases">
        <authorList>
            <person name="Kallberg Y."/>
            <person name="Tangrot J."/>
            <person name="Rosling A."/>
        </authorList>
    </citation>
    <scope>NUCLEOTIDE SEQUENCE</scope>
    <source>
        <strain evidence="1">87-6 pot B 2015</strain>
    </source>
</reference>
<dbReference type="AlphaFoldDB" id="A0A9N8VEK1"/>
<dbReference type="Proteomes" id="UP000789375">
    <property type="component" value="Unassembled WGS sequence"/>
</dbReference>
<dbReference type="EMBL" id="CAJVPP010000169">
    <property type="protein sequence ID" value="CAG8450413.1"/>
    <property type="molecule type" value="Genomic_DNA"/>
</dbReference>
<comment type="caution">
    <text evidence="1">The sequence shown here is derived from an EMBL/GenBank/DDBJ whole genome shotgun (WGS) entry which is preliminary data.</text>
</comment>
<accession>A0A9N8VEK1</accession>
<proteinExistence type="predicted"/>